<dbReference type="AlphaFoldDB" id="G8R039"/>
<gene>
    <name evidence="1" type="ordered locus">Oweho_2743</name>
</gene>
<protein>
    <submittedName>
        <fullName evidence="1">Uncharacterized protein</fullName>
    </submittedName>
</protein>
<keyword evidence="2" id="KW-1185">Reference proteome</keyword>
<dbReference type="HOGENOM" id="CLU_2143350_0_0_10"/>
<organism evidence="1 2">
    <name type="scientific">Owenweeksia hongkongensis (strain DSM 17368 / CIP 108786 / JCM 12287 / NRRL B-23963 / UST20020801)</name>
    <dbReference type="NCBI Taxonomy" id="926562"/>
    <lineage>
        <taxon>Bacteria</taxon>
        <taxon>Pseudomonadati</taxon>
        <taxon>Bacteroidota</taxon>
        <taxon>Flavobacteriia</taxon>
        <taxon>Flavobacteriales</taxon>
        <taxon>Owenweeksiaceae</taxon>
        <taxon>Owenweeksia</taxon>
    </lineage>
</organism>
<sequence length="112" mass="13027">MNTLNLKWLRLELKNEEALSSRYSIIHTQFARYSYLIEEGYILGIFNASNYEKDIPHGVMYIQTDSPEFYQACISNYSNDFHVSELTPFFSLPTNYRLALGVSVTFKNQHSA</sequence>
<evidence type="ECO:0000313" key="2">
    <source>
        <dbReference type="Proteomes" id="UP000005631"/>
    </source>
</evidence>
<dbReference type="KEGG" id="oho:Oweho_2743"/>
<dbReference type="Proteomes" id="UP000005631">
    <property type="component" value="Chromosome"/>
</dbReference>
<proteinExistence type="predicted"/>
<evidence type="ECO:0000313" key="1">
    <source>
        <dbReference type="EMBL" id="AEV33705.1"/>
    </source>
</evidence>
<accession>G8R039</accession>
<dbReference type="EMBL" id="CP003156">
    <property type="protein sequence ID" value="AEV33705.1"/>
    <property type="molecule type" value="Genomic_DNA"/>
</dbReference>
<name>G8R039_OWEHD</name>
<reference evidence="1 2" key="1">
    <citation type="journal article" date="2012" name="Stand. Genomic Sci.">
        <title>Genome sequence of the orange-pigmented seawater bacterium Owenweeksia hongkongensis type strain (UST20020801(T)).</title>
        <authorList>
            <person name="Riedel T."/>
            <person name="Held B."/>
            <person name="Nolan M."/>
            <person name="Lucas S."/>
            <person name="Lapidus A."/>
            <person name="Tice H."/>
            <person name="Del Rio T.G."/>
            <person name="Cheng J.F."/>
            <person name="Han C."/>
            <person name="Tapia R."/>
            <person name="Goodwin L.A."/>
            <person name="Pitluck S."/>
            <person name="Liolios K."/>
            <person name="Mavromatis K."/>
            <person name="Pagani I."/>
            <person name="Ivanova N."/>
            <person name="Mikhailova N."/>
            <person name="Pati A."/>
            <person name="Chen A."/>
            <person name="Palaniappan K."/>
            <person name="Rohde M."/>
            <person name="Tindall B.J."/>
            <person name="Detter J.C."/>
            <person name="Goker M."/>
            <person name="Woyke T."/>
            <person name="Bristow J."/>
            <person name="Eisen J.A."/>
            <person name="Markowitz V."/>
            <person name="Hugenholtz P."/>
            <person name="Klenk H.P."/>
            <person name="Kyrpides N.C."/>
        </authorList>
    </citation>
    <scope>NUCLEOTIDE SEQUENCE</scope>
    <source>
        <strain evidence="2">DSM 17368 / JCM 12287 / NRRL B-23963</strain>
    </source>
</reference>
<dbReference type="RefSeq" id="WP_014203054.1">
    <property type="nucleotide sequence ID" value="NC_016599.1"/>
</dbReference>